<organism evidence="2 3">
    <name type="scientific">Fulvimarina endophytica</name>
    <dbReference type="NCBI Taxonomy" id="2293836"/>
    <lineage>
        <taxon>Bacteria</taxon>
        <taxon>Pseudomonadati</taxon>
        <taxon>Pseudomonadota</taxon>
        <taxon>Alphaproteobacteria</taxon>
        <taxon>Hyphomicrobiales</taxon>
        <taxon>Aurantimonadaceae</taxon>
        <taxon>Fulvimarina</taxon>
    </lineage>
</organism>
<reference evidence="2 3" key="1">
    <citation type="submission" date="2018-08" db="EMBL/GenBank/DDBJ databases">
        <title>Fulvimarina sp. 85, whole genome shotgun sequence.</title>
        <authorList>
            <person name="Tuo L."/>
        </authorList>
    </citation>
    <scope>NUCLEOTIDE SEQUENCE [LARGE SCALE GENOMIC DNA]</scope>
    <source>
        <strain evidence="2 3">85</strain>
    </source>
</reference>
<comment type="caution">
    <text evidence="2">The sequence shown here is derived from an EMBL/GenBank/DDBJ whole genome shotgun (WGS) entry which is preliminary data.</text>
</comment>
<evidence type="ECO:0000256" key="1">
    <source>
        <dbReference type="SAM" id="MobiDB-lite"/>
    </source>
</evidence>
<evidence type="ECO:0000313" key="3">
    <source>
        <dbReference type="Proteomes" id="UP000264310"/>
    </source>
</evidence>
<evidence type="ECO:0008006" key="4">
    <source>
        <dbReference type="Google" id="ProtNLM"/>
    </source>
</evidence>
<dbReference type="OrthoDB" id="8454621at2"/>
<dbReference type="RefSeq" id="WP_116681749.1">
    <property type="nucleotide sequence ID" value="NZ_QURL01000001.1"/>
</dbReference>
<accession>A0A371XB77</accession>
<feature type="region of interest" description="Disordered" evidence="1">
    <location>
        <begin position="54"/>
        <end position="77"/>
    </location>
</feature>
<dbReference type="AlphaFoldDB" id="A0A371XB77"/>
<dbReference type="Proteomes" id="UP000264310">
    <property type="component" value="Unassembled WGS sequence"/>
</dbReference>
<dbReference type="EMBL" id="QURL01000001">
    <property type="protein sequence ID" value="RFC66496.1"/>
    <property type="molecule type" value="Genomic_DNA"/>
</dbReference>
<name>A0A371XB77_9HYPH</name>
<keyword evidence="3" id="KW-1185">Reference proteome</keyword>
<protein>
    <recommendedName>
        <fullName evidence="4">DNA-binding protein</fullName>
    </recommendedName>
</protein>
<sequence>MGEHLSPRFMTDEQLRASFGLTAAALRRLRAIREFPRRDRLTDRTDSKAVERYFDRRSGLEPHQHGGIPAAAVTERF</sequence>
<gene>
    <name evidence="2" type="ORF">DYI37_03390</name>
</gene>
<evidence type="ECO:0000313" key="2">
    <source>
        <dbReference type="EMBL" id="RFC66496.1"/>
    </source>
</evidence>
<feature type="compositionally biased region" description="Basic and acidic residues" evidence="1">
    <location>
        <begin position="54"/>
        <end position="64"/>
    </location>
</feature>
<proteinExistence type="predicted"/>